<dbReference type="NCBIfam" id="NF004849">
    <property type="entry name" value="PRK06200.1"/>
    <property type="match status" value="1"/>
</dbReference>
<dbReference type="AlphaFoldDB" id="A0A919PNY9"/>
<dbReference type="PANTHER" id="PTHR43943">
    <property type="entry name" value="DEHYDROGENASE/REDUCTASE (SDR FAMILY) MEMBER 4"/>
    <property type="match status" value="1"/>
</dbReference>
<dbReference type="GO" id="GO:0016491">
    <property type="term" value="F:oxidoreductase activity"/>
    <property type="evidence" value="ECO:0007669"/>
    <property type="project" value="UniProtKB-KW"/>
</dbReference>
<evidence type="ECO:0000256" key="4">
    <source>
        <dbReference type="ARBA" id="ARBA00023027"/>
    </source>
</evidence>
<comment type="similarity">
    <text evidence="1">Belongs to the short-chain dehydrogenases/reductases (SDR) family.</text>
</comment>
<dbReference type="InterPro" id="IPR036291">
    <property type="entry name" value="NAD(P)-bd_dom_sf"/>
</dbReference>
<dbReference type="InterPro" id="IPR020904">
    <property type="entry name" value="Sc_DH/Rdtase_CS"/>
</dbReference>
<dbReference type="PANTHER" id="PTHR43943:SF17">
    <property type="entry name" value="3-PHENYLPROPIONATE-DIHYDRODIOL_CINNAMIC ACID-DIHYDRODIOL DEHYDROGENASE"/>
    <property type="match status" value="1"/>
</dbReference>
<dbReference type="SUPFAM" id="SSF51735">
    <property type="entry name" value="NAD(P)-binding Rossmann-fold domains"/>
    <property type="match status" value="1"/>
</dbReference>
<dbReference type="Gene3D" id="3.40.50.720">
    <property type="entry name" value="NAD(P)-binding Rossmann-like Domain"/>
    <property type="match status" value="1"/>
</dbReference>
<keyword evidence="2" id="KW-0058">Aromatic hydrocarbons catabolism</keyword>
<reference evidence="5" key="1">
    <citation type="submission" date="2021-01" db="EMBL/GenBank/DDBJ databases">
        <title>Whole genome shotgun sequence of Dactylosporangium siamense NBRC 106093.</title>
        <authorList>
            <person name="Komaki H."/>
            <person name="Tamura T."/>
        </authorList>
    </citation>
    <scope>NUCLEOTIDE SEQUENCE</scope>
    <source>
        <strain evidence="5">NBRC 106093</strain>
    </source>
</reference>
<dbReference type="Pfam" id="PF00106">
    <property type="entry name" value="adh_short"/>
    <property type="match status" value="1"/>
</dbReference>
<gene>
    <name evidence="5" type="primary">hcaB</name>
    <name evidence="5" type="ORF">Dsi01nite_051280</name>
</gene>
<sequence>MGWLEGQAVLVTGAGSGLGRAIVDRFVAEGARVLAFDRSAEKLTAVKAEHAAAVEVVAGDVRSPHDNQHAVETAVEAFGRLDTFIGNAGLWDFNGSLLDTPADRLDQGFDELFGVNVKGYLLGAKAAAPALRESGGSVVLTLSNAAFFPAGGGPLYVASKHAGVGLVRQLAYELAPEVRVNAVAPGGMDTDLRGPESLGLATTRIGQAFPINDVMRQASALHIAPGAEDYVGAYVLLAAKAQSSTITGAVIDASGFGTPARPATPGA</sequence>
<evidence type="ECO:0000256" key="3">
    <source>
        <dbReference type="ARBA" id="ARBA00023002"/>
    </source>
</evidence>
<comment type="caution">
    <text evidence="5">The sequence shown here is derived from an EMBL/GenBank/DDBJ whole genome shotgun (WGS) entry which is preliminary data.</text>
</comment>
<dbReference type="EMBL" id="BONQ01000081">
    <property type="protein sequence ID" value="GIG47087.1"/>
    <property type="molecule type" value="Genomic_DNA"/>
</dbReference>
<keyword evidence="3" id="KW-0560">Oxidoreductase</keyword>
<accession>A0A919PNY9</accession>
<organism evidence="5 6">
    <name type="scientific">Dactylosporangium siamense</name>
    <dbReference type="NCBI Taxonomy" id="685454"/>
    <lineage>
        <taxon>Bacteria</taxon>
        <taxon>Bacillati</taxon>
        <taxon>Actinomycetota</taxon>
        <taxon>Actinomycetes</taxon>
        <taxon>Micromonosporales</taxon>
        <taxon>Micromonosporaceae</taxon>
        <taxon>Dactylosporangium</taxon>
    </lineage>
</organism>
<protein>
    <submittedName>
        <fullName evidence="5">3-phenylpropionate-dihydrodiol/cinnamic acid-dihydrodiol dehydrogenase</fullName>
    </submittedName>
</protein>
<name>A0A919PNY9_9ACTN</name>
<evidence type="ECO:0000313" key="5">
    <source>
        <dbReference type="EMBL" id="GIG47087.1"/>
    </source>
</evidence>
<evidence type="ECO:0000256" key="1">
    <source>
        <dbReference type="ARBA" id="ARBA00006484"/>
    </source>
</evidence>
<dbReference type="PROSITE" id="PS00061">
    <property type="entry name" value="ADH_SHORT"/>
    <property type="match status" value="1"/>
</dbReference>
<keyword evidence="6" id="KW-1185">Reference proteome</keyword>
<evidence type="ECO:0000256" key="2">
    <source>
        <dbReference type="ARBA" id="ARBA00022797"/>
    </source>
</evidence>
<evidence type="ECO:0000313" key="6">
    <source>
        <dbReference type="Proteomes" id="UP000660611"/>
    </source>
</evidence>
<keyword evidence="4" id="KW-0520">NAD</keyword>
<dbReference type="RefSeq" id="WP_203848828.1">
    <property type="nucleotide sequence ID" value="NZ_BAAAVW010000017.1"/>
</dbReference>
<dbReference type="Proteomes" id="UP000660611">
    <property type="component" value="Unassembled WGS sequence"/>
</dbReference>
<dbReference type="PRINTS" id="PR00081">
    <property type="entry name" value="GDHRDH"/>
</dbReference>
<dbReference type="InterPro" id="IPR002347">
    <property type="entry name" value="SDR_fam"/>
</dbReference>
<proteinExistence type="inferred from homology"/>